<name>A0ABR3CYX4_NEUIN</name>
<sequence>MDRLSGGSESPGPVTTVETMTEDMCRARALSVPCIKVNTSGFALDGRHVSPAPTSSDSELFTPASAPPPLNPAYEHHVQTGSEDLLVPDPHVSVPDIQEASAAFELATNLNTSSNRSLVGGHGDDEEVDLVATASNNDDDLDFIFDIFTTAVEKYNKCTALLKQCEEETNAFQASTNSIRAFWRQKKAEMVAEVANDMDPALKELGQDLNAFQAKIDMRKASMREAARKANAFMDRWLRFAANGTIE</sequence>
<comment type="caution">
    <text evidence="2">The sequence shown here is derived from an EMBL/GenBank/DDBJ whole genome shotgun (WGS) entry which is preliminary data.</text>
</comment>
<protein>
    <submittedName>
        <fullName evidence="2">Uncharacterized protein</fullName>
    </submittedName>
</protein>
<evidence type="ECO:0000256" key="1">
    <source>
        <dbReference type="SAM" id="MobiDB-lite"/>
    </source>
</evidence>
<organism evidence="2 3">
    <name type="scientific">Neurospora intermedia</name>
    <dbReference type="NCBI Taxonomy" id="5142"/>
    <lineage>
        <taxon>Eukaryota</taxon>
        <taxon>Fungi</taxon>
        <taxon>Dikarya</taxon>
        <taxon>Ascomycota</taxon>
        <taxon>Pezizomycotina</taxon>
        <taxon>Sordariomycetes</taxon>
        <taxon>Sordariomycetidae</taxon>
        <taxon>Sordariales</taxon>
        <taxon>Sordariaceae</taxon>
        <taxon>Neurospora</taxon>
    </lineage>
</organism>
<dbReference type="Proteomes" id="UP001451303">
    <property type="component" value="Unassembled WGS sequence"/>
</dbReference>
<keyword evidence="3" id="KW-1185">Reference proteome</keyword>
<evidence type="ECO:0000313" key="3">
    <source>
        <dbReference type="Proteomes" id="UP001451303"/>
    </source>
</evidence>
<evidence type="ECO:0000313" key="2">
    <source>
        <dbReference type="EMBL" id="KAL0465267.1"/>
    </source>
</evidence>
<feature type="region of interest" description="Disordered" evidence="1">
    <location>
        <begin position="45"/>
        <end position="72"/>
    </location>
</feature>
<accession>A0ABR3CYX4</accession>
<dbReference type="EMBL" id="JAVLET010000018">
    <property type="protein sequence ID" value="KAL0465267.1"/>
    <property type="molecule type" value="Genomic_DNA"/>
</dbReference>
<gene>
    <name evidence="2" type="ORF">QR685DRAFT_508452</name>
</gene>
<proteinExistence type="predicted"/>
<reference evidence="2 3" key="1">
    <citation type="submission" date="2023-09" db="EMBL/GenBank/DDBJ databases">
        <title>Multi-omics analysis of a traditional fermented food reveals byproduct-associated fungal strains for waste-to-food upcycling.</title>
        <authorList>
            <consortium name="Lawrence Berkeley National Laboratory"/>
            <person name="Rekdal V.M."/>
            <person name="Villalobos-Escobedo J.M."/>
            <person name="Rodriguez-Valeron N."/>
            <person name="Garcia M.O."/>
            <person name="Vasquez D.P."/>
            <person name="Damayanti I."/>
            <person name="Sorensen P.M."/>
            <person name="Baidoo E.E."/>
            <person name="De Carvalho A.C."/>
            <person name="Riley R."/>
            <person name="Lipzen A."/>
            <person name="He G."/>
            <person name="Yan M."/>
            <person name="Haridas S."/>
            <person name="Daum C."/>
            <person name="Yoshinaga Y."/>
            <person name="Ng V."/>
            <person name="Grigoriev I.V."/>
            <person name="Munk R."/>
            <person name="Nuraida L."/>
            <person name="Wijaya C.H."/>
            <person name="Morales P.-C."/>
            <person name="Keasling J.D."/>
        </authorList>
    </citation>
    <scope>NUCLEOTIDE SEQUENCE [LARGE SCALE GENOMIC DNA]</scope>
    <source>
        <strain evidence="2 3">FGSC 2613</strain>
    </source>
</reference>